<dbReference type="PROSITE" id="PS00455">
    <property type="entry name" value="AMP_BINDING"/>
    <property type="match status" value="1"/>
</dbReference>
<evidence type="ECO:0000259" key="7">
    <source>
        <dbReference type="Pfam" id="PF00501"/>
    </source>
</evidence>
<proteinExistence type="inferred from homology"/>
<evidence type="ECO:0000259" key="9">
    <source>
        <dbReference type="Pfam" id="PF16177"/>
    </source>
</evidence>
<dbReference type="GO" id="GO:0019427">
    <property type="term" value="P:acetyl-CoA biosynthetic process from acetate"/>
    <property type="evidence" value="ECO:0007669"/>
    <property type="project" value="UniProtKB-UniRule"/>
</dbReference>
<organism evidence="10 11">
    <name type="scientific">Candidatus Nitrososphaera evergladensis SR1</name>
    <dbReference type="NCBI Taxonomy" id="1459636"/>
    <lineage>
        <taxon>Archaea</taxon>
        <taxon>Nitrososphaerota</taxon>
        <taxon>Nitrososphaeria</taxon>
        <taxon>Nitrososphaerales</taxon>
        <taxon>Nitrososphaeraceae</taxon>
        <taxon>Nitrososphaera</taxon>
    </lineage>
</organism>
<dbReference type="NCBIfam" id="TIGR02188">
    <property type="entry name" value="Ac_CoA_lig_AcsA"/>
    <property type="match status" value="1"/>
</dbReference>
<keyword evidence="11" id="KW-1185">Reference proteome</keyword>
<dbReference type="InterPro" id="IPR045851">
    <property type="entry name" value="AMP-bd_C_sf"/>
</dbReference>
<evidence type="ECO:0000313" key="10">
    <source>
        <dbReference type="EMBL" id="AIF84423.1"/>
    </source>
</evidence>
<accession>A0A075MTI9</accession>
<keyword evidence="3 10" id="KW-0436">Ligase</keyword>
<sequence length="649" mass="72009">MSSGKPSKLYEESSGVKVTVRPGTALEDMSKEALSDPEKFWAKQARGLDWHRPWDRVLDWNPPFARWFSGGLLNASVNCLDRHIATDVKNKAAIIWESESGESRTLTYFQLYRLVNRFANVLKSLGVQKGDRVTIYMPLVPELPVAMLACARIGATHSVVFSGFSSQALIDRVNDAQSKVIVTADGGFRKGKLVDLKKVVDESLVQTPSVQHVVVLRRAGNEVRMGPKDVWWHEAIDKVPAFCEPEMVESTHPLYILYTSGTTGKPKGVMHGTAGYLVHLYATAKWVFDFKKDDIFFCTADIGWVTGHSYMVYAPLMHGVTEIMYDGAPDHPRPDRYWAVAEKHGATILYTTPTALRMYMKYGDAVPNSFDLSSLRLLGTVGEPINPEVWQWYFTTIGKRRRPIIDTWWQTETGGIMLSACTGIDFVPMKPGSATFPVPGVDAAVVDDNGNPVPPGTKGYIVVRKPWPGMLLSLWGDDEKYKKTYWSKFEGVYYPGDYALVDKDGYLWLLGRADDVLKVAGHRLGTMELESAFVSHRAIAEAAVASKPDTTKGESIIAFLVVKEGTTAAPDALRKEIVEHIRKTVGPIATPDEVYFVGKLPKTRSGKIMRRLLKAIACGDKIGDITTLEDGAAIDEVRHAYDELKKAVG</sequence>
<evidence type="ECO:0000256" key="2">
    <source>
        <dbReference type="ARBA" id="ARBA00013275"/>
    </source>
</evidence>
<dbReference type="Pfam" id="PF13193">
    <property type="entry name" value="AMP-binding_C"/>
    <property type="match status" value="1"/>
</dbReference>
<dbReference type="eggNOG" id="arCOG01529">
    <property type="taxonomic scope" value="Archaea"/>
</dbReference>
<feature type="domain" description="Acetyl-coenzyme A synthetase N-terminal" evidence="9">
    <location>
        <begin position="27"/>
        <end position="79"/>
    </location>
</feature>
<dbReference type="PANTHER" id="PTHR24095:SF14">
    <property type="entry name" value="ACETYL-COENZYME A SYNTHETASE 1"/>
    <property type="match status" value="1"/>
</dbReference>
<dbReference type="AlphaFoldDB" id="A0A075MTI9"/>
<dbReference type="InterPro" id="IPR025110">
    <property type="entry name" value="AMP-bd_C"/>
</dbReference>
<reference evidence="10 11" key="1">
    <citation type="journal article" date="2014" name="PLoS ONE">
        <title>Genome Sequence of Candidatus Nitrososphaera evergladensis from Group I.1b Enriched from Everglades Soil Reveals Novel Genomic Features of the Ammonia-Oxidizing Archaea.</title>
        <authorList>
            <person name="Zhalnina K.V."/>
            <person name="Dias R."/>
            <person name="Leonard M.T."/>
            <person name="Dorr de Quadros P."/>
            <person name="Camargo F.A."/>
            <person name="Drew J.C."/>
            <person name="Farmerie W.G."/>
            <person name="Daroub S.H."/>
            <person name="Triplett E.W."/>
        </authorList>
    </citation>
    <scope>NUCLEOTIDE SEQUENCE [LARGE SCALE GENOMIC DNA]</scope>
    <source>
        <strain evidence="10 11">SR1</strain>
    </source>
</reference>
<dbReference type="GO" id="GO:0016208">
    <property type="term" value="F:AMP binding"/>
    <property type="evidence" value="ECO:0007669"/>
    <property type="project" value="InterPro"/>
</dbReference>
<dbReference type="Gene3D" id="3.30.300.30">
    <property type="match status" value="1"/>
</dbReference>
<evidence type="ECO:0000256" key="4">
    <source>
        <dbReference type="ARBA" id="ARBA00022741"/>
    </source>
</evidence>
<dbReference type="GO" id="GO:0043427">
    <property type="term" value="P:carbon fixation by 3-hydroxypropionate cycle"/>
    <property type="evidence" value="ECO:0007669"/>
    <property type="project" value="UniProtKB-ARBA"/>
</dbReference>
<dbReference type="PANTHER" id="PTHR24095">
    <property type="entry name" value="ACETYL-COENZYME A SYNTHETASE"/>
    <property type="match status" value="1"/>
</dbReference>
<dbReference type="Pfam" id="PF00501">
    <property type="entry name" value="AMP-binding"/>
    <property type="match status" value="1"/>
</dbReference>
<dbReference type="STRING" id="1459636.NTE_02371"/>
<evidence type="ECO:0000256" key="1">
    <source>
        <dbReference type="ARBA" id="ARBA00006432"/>
    </source>
</evidence>
<feature type="domain" description="AMP-dependent synthetase/ligase" evidence="7">
    <location>
        <begin position="86"/>
        <end position="467"/>
    </location>
</feature>
<dbReference type="EMBL" id="CP007174">
    <property type="protein sequence ID" value="AIF84423.1"/>
    <property type="molecule type" value="Genomic_DNA"/>
</dbReference>
<evidence type="ECO:0000256" key="3">
    <source>
        <dbReference type="ARBA" id="ARBA00022598"/>
    </source>
</evidence>
<evidence type="ECO:0000256" key="5">
    <source>
        <dbReference type="ARBA" id="ARBA00022840"/>
    </source>
</evidence>
<dbReference type="FunFam" id="3.40.50.12780:FF:000001">
    <property type="entry name" value="Acetyl-coenzyme A synthetase"/>
    <property type="match status" value="1"/>
</dbReference>
<dbReference type="InterPro" id="IPR042099">
    <property type="entry name" value="ANL_N_sf"/>
</dbReference>
<keyword evidence="5" id="KW-0067">ATP-binding</keyword>
<dbReference type="GO" id="GO:0005524">
    <property type="term" value="F:ATP binding"/>
    <property type="evidence" value="ECO:0007669"/>
    <property type="project" value="UniProtKB-KW"/>
</dbReference>
<dbReference type="CDD" id="cd05966">
    <property type="entry name" value="ACS"/>
    <property type="match status" value="1"/>
</dbReference>
<dbReference type="Proteomes" id="UP000028194">
    <property type="component" value="Chromosome"/>
</dbReference>
<dbReference type="Gene3D" id="3.40.50.12780">
    <property type="entry name" value="N-terminal domain of ligase-like"/>
    <property type="match status" value="1"/>
</dbReference>
<dbReference type="GO" id="GO:0043955">
    <property type="term" value="F:3-hydroxypropionyl-CoA synthetase activity"/>
    <property type="evidence" value="ECO:0007669"/>
    <property type="project" value="UniProtKB-ARBA"/>
</dbReference>
<name>A0A075MTI9_9ARCH</name>
<dbReference type="HOGENOM" id="CLU_000022_3_6_2"/>
<dbReference type="SUPFAM" id="SSF56801">
    <property type="entry name" value="Acetyl-CoA synthetase-like"/>
    <property type="match status" value="1"/>
</dbReference>
<evidence type="ECO:0000313" key="11">
    <source>
        <dbReference type="Proteomes" id="UP000028194"/>
    </source>
</evidence>
<dbReference type="EC" id="6.2.1.1" evidence="2 6"/>
<dbReference type="InterPro" id="IPR032387">
    <property type="entry name" value="ACAS_N"/>
</dbReference>
<dbReference type="NCBIfam" id="NF001208">
    <property type="entry name" value="PRK00174.1"/>
    <property type="match status" value="1"/>
</dbReference>
<evidence type="ECO:0000256" key="6">
    <source>
        <dbReference type="NCBIfam" id="TIGR02188"/>
    </source>
</evidence>
<dbReference type="KEGG" id="nev:NTE_02371"/>
<keyword evidence="4" id="KW-0547">Nucleotide-binding</keyword>
<feature type="domain" description="AMP-binding enzyme C-terminal" evidence="8">
    <location>
        <begin position="528"/>
        <end position="607"/>
    </location>
</feature>
<evidence type="ECO:0000259" key="8">
    <source>
        <dbReference type="Pfam" id="PF13193"/>
    </source>
</evidence>
<gene>
    <name evidence="10" type="ORF">NTE_02371</name>
</gene>
<dbReference type="InterPro" id="IPR000873">
    <property type="entry name" value="AMP-dep_synth/lig_dom"/>
</dbReference>
<dbReference type="InterPro" id="IPR020845">
    <property type="entry name" value="AMP-binding_CS"/>
</dbReference>
<dbReference type="GO" id="GO:0003987">
    <property type="term" value="F:acetate-CoA ligase activity"/>
    <property type="evidence" value="ECO:0007669"/>
    <property type="project" value="UniProtKB-UniRule"/>
</dbReference>
<dbReference type="Pfam" id="PF16177">
    <property type="entry name" value="ACAS_N"/>
    <property type="match status" value="1"/>
</dbReference>
<comment type="similarity">
    <text evidence="1">Belongs to the ATP-dependent AMP-binding enzyme family.</text>
</comment>
<dbReference type="InterPro" id="IPR011904">
    <property type="entry name" value="Ac_CoA_lig"/>
</dbReference>
<protein>
    <recommendedName>
        <fullName evidence="2 6">Acetate--CoA ligase</fullName>
        <ecNumber evidence="2 6">6.2.1.1</ecNumber>
    </recommendedName>
</protein>